<name>A0A494X8Z2_9BURK</name>
<evidence type="ECO:0000256" key="1">
    <source>
        <dbReference type="ARBA" id="ARBA00023122"/>
    </source>
</evidence>
<dbReference type="Pfam" id="PF00571">
    <property type="entry name" value="CBS"/>
    <property type="match status" value="2"/>
</dbReference>
<dbReference type="OrthoDB" id="9794094at2"/>
<keyword evidence="1 2" id="KW-0129">CBS domain</keyword>
<accession>A0A494X8Z2</accession>
<dbReference type="SUPFAM" id="SSF54631">
    <property type="entry name" value="CBS-domain pair"/>
    <property type="match status" value="1"/>
</dbReference>
<dbReference type="InterPro" id="IPR046342">
    <property type="entry name" value="CBS_dom_sf"/>
</dbReference>
<dbReference type="Proteomes" id="UP000270342">
    <property type="component" value="Unassembled WGS sequence"/>
</dbReference>
<feature type="domain" description="CBS" evidence="3">
    <location>
        <begin position="81"/>
        <end position="138"/>
    </location>
</feature>
<sequence>MKIDDIMTKRVVTVAFDDTLKAVKKIFDSAKFHHLLVVDEGKLYGVVSDRDLLRALSPFIDSVVEAPRDVATLNKHVHQIMTRKPITLTPDDTVADAIRLFLDHPISCVPIVNATFEPVGIVSWRDILRTYPDGGTAPATQRS</sequence>
<dbReference type="PROSITE" id="PS51371">
    <property type="entry name" value="CBS"/>
    <property type="match status" value="2"/>
</dbReference>
<dbReference type="Gene3D" id="3.10.580.10">
    <property type="entry name" value="CBS-domain"/>
    <property type="match status" value="1"/>
</dbReference>
<proteinExistence type="predicted"/>
<dbReference type="InterPro" id="IPR000644">
    <property type="entry name" value="CBS_dom"/>
</dbReference>
<dbReference type="InterPro" id="IPR051257">
    <property type="entry name" value="Diverse_CBS-Domain"/>
</dbReference>
<dbReference type="AlphaFoldDB" id="A0A494X8Z2"/>
<evidence type="ECO:0000259" key="3">
    <source>
        <dbReference type="PROSITE" id="PS51371"/>
    </source>
</evidence>
<evidence type="ECO:0000313" key="4">
    <source>
        <dbReference type="EMBL" id="RKP47038.1"/>
    </source>
</evidence>
<dbReference type="PANTHER" id="PTHR43080:SF2">
    <property type="entry name" value="CBS DOMAIN-CONTAINING PROTEIN"/>
    <property type="match status" value="1"/>
</dbReference>
<dbReference type="RefSeq" id="WP_121089787.1">
    <property type="nucleotide sequence ID" value="NZ_RBZU01000013.1"/>
</dbReference>
<feature type="domain" description="CBS" evidence="3">
    <location>
        <begin position="7"/>
        <end position="62"/>
    </location>
</feature>
<comment type="caution">
    <text evidence="4">The sequence shown here is derived from an EMBL/GenBank/DDBJ whole genome shotgun (WGS) entry which is preliminary data.</text>
</comment>
<gene>
    <name evidence="4" type="ORF">D7S86_23060</name>
</gene>
<dbReference type="CDD" id="cd04584">
    <property type="entry name" value="CBS_pair_AcuB_like"/>
    <property type="match status" value="1"/>
</dbReference>
<organism evidence="4 5">
    <name type="scientific">Pararobbsia silviterrae</name>
    <dbReference type="NCBI Taxonomy" id="1792498"/>
    <lineage>
        <taxon>Bacteria</taxon>
        <taxon>Pseudomonadati</taxon>
        <taxon>Pseudomonadota</taxon>
        <taxon>Betaproteobacteria</taxon>
        <taxon>Burkholderiales</taxon>
        <taxon>Burkholderiaceae</taxon>
        <taxon>Pararobbsia</taxon>
    </lineage>
</organism>
<dbReference type="PANTHER" id="PTHR43080">
    <property type="entry name" value="CBS DOMAIN-CONTAINING PROTEIN CBSX3, MITOCHONDRIAL"/>
    <property type="match status" value="1"/>
</dbReference>
<dbReference type="EMBL" id="RBZU01000013">
    <property type="protein sequence ID" value="RKP47038.1"/>
    <property type="molecule type" value="Genomic_DNA"/>
</dbReference>
<keyword evidence="5" id="KW-1185">Reference proteome</keyword>
<dbReference type="SMART" id="SM00116">
    <property type="entry name" value="CBS"/>
    <property type="match status" value="2"/>
</dbReference>
<reference evidence="4 5" key="1">
    <citation type="submission" date="2018-10" db="EMBL/GenBank/DDBJ databases">
        <title>Robbsia sp. DHC34, isolated from soil.</title>
        <authorList>
            <person name="Gao Z.-H."/>
            <person name="Qiu L.-H."/>
        </authorList>
    </citation>
    <scope>NUCLEOTIDE SEQUENCE [LARGE SCALE GENOMIC DNA]</scope>
    <source>
        <strain evidence="4 5">DHC34</strain>
    </source>
</reference>
<evidence type="ECO:0000256" key="2">
    <source>
        <dbReference type="PROSITE-ProRule" id="PRU00703"/>
    </source>
</evidence>
<evidence type="ECO:0000313" key="5">
    <source>
        <dbReference type="Proteomes" id="UP000270342"/>
    </source>
</evidence>
<protein>
    <submittedName>
        <fullName evidence="4">CBS domain-containing protein</fullName>
    </submittedName>
</protein>